<comment type="caution">
    <text evidence="2">The sequence shown here is derived from an EMBL/GenBank/DDBJ whole genome shotgun (WGS) entry which is preliminary data.</text>
</comment>
<sequence>MKTGIVEGNHLQTAEITNNETLTQKVLRVSMVDHSGRWKFMRRYFYADKGKNLLGYYGLFLRIK</sequence>
<protein>
    <submittedName>
        <fullName evidence="2">Uncharacterized protein</fullName>
    </submittedName>
</protein>
<name>A0A624WG58_SALER</name>
<dbReference type="EMBL" id="AALHPX010000225">
    <property type="protein sequence ID" value="ECZ7313908.1"/>
    <property type="molecule type" value="Genomic_DNA"/>
</dbReference>
<reference evidence="2" key="1">
    <citation type="submission" date="2019-10" db="EMBL/GenBank/DDBJ databases">
        <authorList>
            <consortium name="PulseNet: The National Subtyping Network for Foodborne Disease Surveillance"/>
            <person name="Tarr C.L."/>
            <person name="Trees E."/>
            <person name="Katz L.S."/>
            <person name="Carleton-Romer H.A."/>
            <person name="Stroika S."/>
            <person name="Kucerova Z."/>
            <person name="Roache K.F."/>
            <person name="Sabol A.L."/>
            <person name="Besser J."/>
            <person name="Gerner-Smidt P."/>
        </authorList>
    </citation>
    <scope>NUCLEOTIDE SEQUENCE</scope>
    <source>
        <strain evidence="1">PNUSAS027057</strain>
        <strain evidence="2">PNUSAS104137</strain>
    </source>
</reference>
<evidence type="ECO:0000313" key="1">
    <source>
        <dbReference type="EMBL" id="EBU1668963.1"/>
    </source>
</evidence>
<evidence type="ECO:0000313" key="2">
    <source>
        <dbReference type="EMBL" id="ECZ7313908.1"/>
    </source>
</evidence>
<organism evidence="2">
    <name type="scientific">Salmonella enterica</name>
    <name type="common">Salmonella choleraesuis</name>
    <dbReference type="NCBI Taxonomy" id="28901"/>
    <lineage>
        <taxon>Bacteria</taxon>
        <taxon>Pseudomonadati</taxon>
        <taxon>Pseudomonadota</taxon>
        <taxon>Gammaproteobacteria</taxon>
        <taxon>Enterobacterales</taxon>
        <taxon>Enterobacteriaceae</taxon>
        <taxon>Salmonella</taxon>
    </lineage>
</organism>
<dbReference type="AlphaFoldDB" id="A0A624WG58"/>
<dbReference type="EMBL" id="AAHBDR010000044">
    <property type="protein sequence ID" value="EBU1668963.1"/>
    <property type="molecule type" value="Genomic_DNA"/>
</dbReference>
<accession>A0A624WG58</accession>
<proteinExistence type="predicted"/>
<gene>
    <name evidence="1" type="ORF">CS184_24725</name>
    <name evidence="2" type="ORF">F8351_23130</name>
</gene>